<evidence type="ECO:0000313" key="1">
    <source>
        <dbReference type="EMBL" id="MPN18248.1"/>
    </source>
</evidence>
<organism evidence="1">
    <name type="scientific">bioreactor metagenome</name>
    <dbReference type="NCBI Taxonomy" id="1076179"/>
    <lineage>
        <taxon>unclassified sequences</taxon>
        <taxon>metagenomes</taxon>
        <taxon>ecological metagenomes</taxon>
    </lineage>
</organism>
<dbReference type="EMBL" id="VSSQ01065534">
    <property type="protein sequence ID" value="MPN18248.1"/>
    <property type="molecule type" value="Genomic_DNA"/>
</dbReference>
<gene>
    <name evidence="1" type="ORF">SDC9_165607</name>
</gene>
<comment type="caution">
    <text evidence="1">The sequence shown here is derived from an EMBL/GenBank/DDBJ whole genome shotgun (WGS) entry which is preliminary data.</text>
</comment>
<proteinExistence type="predicted"/>
<reference evidence="1" key="1">
    <citation type="submission" date="2019-08" db="EMBL/GenBank/DDBJ databases">
        <authorList>
            <person name="Kucharzyk K."/>
            <person name="Murdoch R.W."/>
            <person name="Higgins S."/>
            <person name="Loffler F."/>
        </authorList>
    </citation>
    <scope>NUCLEOTIDE SEQUENCE</scope>
</reference>
<name>A0A645FUR4_9ZZZZ</name>
<dbReference type="AlphaFoldDB" id="A0A645FUR4"/>
<protein>
    <submittedName>
        <fullName evidence="1">Uncharacterized protein</fullName>
    </submittedName>
</protein>
<sequence length="56" mass="6270">MNYRAVTERLPIVGIDVESPIGTMPCKRDLRLDKVSHRAAGAGRHILLDWLGEVSR</sequence>
<accession>A0A645FUR4</accession>